<accession>A0A9I9ELW0</accession>
<dbReference type="AlphaFoldDB" id="A0A9I9ELW0"/>
<dbReference type="Gene3D" id="1.20.5.110">
    <property type="match status" value="1"/>
</dbReference>
<keyword evidence="1" id="KW-0472">Membrane</keyword>
<reference evidence="3" key="1">
    <citation type="submission" date="2023-03" db="UniProtKB">
        <authorList>
            <consortium name="EnsemblPlants"/>
        </authorList>
    </citation>
    <scope>IDENTIFICATION</scope>
</reference>
<dbReference type="EnsemblPlants" id="MELO3C035607.2.1">
    <property type="protein sequence ID" value="MELO3C035607.2.1"/>
    <property type="gene ID" value="MELO3C035607.2"/>
</dbReference>
<feature type="transmembrane region" description="Helical" evidence="1">
    <location>
        <begin position="142"/>
        <end position="162"/>
    </location>
</feature>
<evidence type="ECO:0000259" key="2">
    <source>
        <dbReference type="Pfam" id="PF00957"/>
    </source>
</evidence>
<evidence type="ECO:0000256" key="1">
    <source>
        <dbReference type="SAM" id="Phobius"/>
    </source>
</evidence>
<proteinExistence type="predicted"/>
<feature type="transmembrane region" description="Helical" evidence="1">
    <location>
        <begin position="6"/>
        <end position="28"/>
    </location>
</feature>
<dbReference type="Gramene" id="MELO3C035607.2.1">
    <property type="protein sequence ID" value="MELO3C035607.2.1"/>
    <property type="gene ID" value="MELO3C035607.2"/>
</dbReference>
<keyword evidence="1" id="KW-0812">Transmembrane</keyword>
<dbReference type="GO" id="GO:0005737">
    <property type="term" value="C:cytoplasm"/>
    <property type="evidence" value="ECO:0007669"/>
    <property type="project" value="UniProtKB-ARBA"/>
</dbReference>
<evidence type="ECO:0000313" key="3">
    <source>
        <dbReference type="EnsemblPlants" id="MELO3C035607.2.1"/>
    </source>
</evidence>
<feature type="domain" description="V-SNARE coiled-coil homology" evidence="2">
    <location>
        <begin position="120"/>
        <end position="158"/>
    </location>
</feature>
<organism evidence="3">
    <name type="scientific">Cucumis melo</name>
    <name type="common">Muskmelon</name>
    <dbReference type="NCBI Taxonomy" id="3656"/>
    <lineage>
        <taxon>Eukaryota</taxon>
        <taxon>Viridiplantae</taxon>
        <taxon>Streptophyta</taxon>
        <taxon>Embryophyta</taxon>
        <taxon>Tracheophyta</taxon>
        <taxon>Spermatophyta</taxon>
        <taxon>Magnoliopsida</taxon>
        <taxon>eudicotyledons</taxon>
        <taxon>Gunneridae</taxon>
        <taxon>Pentapetalae</taxon>
        <taxon>rosids</taxon>
        <taxon>fabids</taxon>
        <taxon>Cucurbitales</taxon>
        <taxon>Cucurbitaceae</taxon>
        <taxon>Benincaseae</taxon>
        <taxon>Cucumis</taxon>
    </lineage>
</organism>
<dbReference type="InterPro" id="IPR042855">
    <property type="entry name" value="V_SNARE_CC"/>
</dbReference>
<name>A0A9I9ELW0_CUCME</name>
<dbReference type="Pfam" id="PF00957">
    <property type="entry name" value="Synaptobrevin"/>
    <property type="match status" value="1"/>
</dbReference>
<protein>
    <recommendedName>
        <fullName evidence="2">V-SNARE coiled-coil homology domain-containing protein</fullName>
    </recommendedName>
</protein>
<keyword evidence="1" id="KW-1133">Transmembrane helix</keyword>
<sequence length="167" mass="19753">MDPHEIAAVVSAFIIAQRQMLLILEALLHDNKRKTHIPADARHRIRQLTYFCMIHASDLVCRESTRMDRRCFAIFCHVGRDSLPIFQHGVDVVLRLYDELFAIPQPITRGCTDMRWQCFEAQNFRTQRTKVRRKMWFQNMKIKLIGLDSVVALILIIILFVWHDFKC</sequence>